<dbReference type="SUPFAM" id="SSF54593">
    <property type="entry name" value="Glyoxalase/Bleomycin resistance protein/Dihydroxybiphenyl dioxygenase"/>
    <property type="match status" value="1"/>
</dbReference>
<proteinExistence type="predicted"/>
<dbReference type="PANTHER" id="PTHR35908">
    <property type="entry name" value="HYPOTHETICAL FUSION PROTEIN"/>
    <property type="match status" value="1"/>
</dbReference>
<dbReference type="InterPro" id="IPR037523">
    <property type="entry name" value="VOC_core"/>
</dbReference>
<dbReference type="InterPro" id="IPR029068">
    <property type="entry name" value="Glyas_Bleomycin-R_OHBP_Dase"/>
</dbReference>
<dbReference type="EMBL" id="BONJ01000008">
    <property type="protein sequence ID" value="GIG13888.1"/>
    <property type="molecule type" value="Genomic_DNA"/>
</dbReference>
<evidence type="ECO:0000313" key="2">
    <source>
        <dbReference type="EMBL" id="GIG13888.1"/>
    </source>
</evidence>
<dbReference type="PANTHER" id="PTHR35908:SF1">
    <property type="entry name" value="CONSERVED PROTEIN"/>
    <property type="match status" value="1"/>
</dbReference>
<name>A0A8J3L8Z4_9ACTN</name>
<evidence type="ECO:0000259" key="1">
    <source>
        <dbReference type="PROSITE" id="PS51819"/>
    </source>
</evidence>
<dbReference type="Gene3D" id="3.10.180.10">
    <property type="entry name" value="2,3-Dihydroxybiphenyl 1,2-Dioxygenase, domain 1"/>
    <property type="match status" value="1"/>
</dbReference>
<sequence>MTASAAFGPWAPSLSTLAGMTANPPRLELSGIVLDSPDAQALAAFYERLLGWSREQDEPDWVKLRGPGGGPGLSFQTEVAYARPVWPAAPGDPQMMVHLDIAVDDLAASGAHAVAAGATLADFQPQEDVRVYLDPAGHPFCLFLAG</sequence>
<dbReference type="AlphaFoldDB" id="A0A8J3L8Z4"/>
<dbReference type="InterPro" id="IPR041581">
    <property type="entry name" value="Glyoxalase_6"/>
</dbReference>
<comment type="caution">
    <text evidence="2">The sequence shown here is derived from an EMBL/GenBank/DDBJ whole genome shotgun (WGS) entry which is preliminary data.</text>
</comment>
<gene>
    <name evidence="2" type="ORF">Cme02nite_22200</name>
</gene>
<accession>A0A8J3L8Z4</accession>
<organism evidence="2 3">
    <name type="scientific">Catellatospora methionotrophica</name>
    <dbReference type="NCBI Taxonomy" id="121620"/>
    <lineage>
        <taxon>Bacteria</taxon>
        <taxon>Bacillati</taxon>
        <taxon>Actinomycetota</taxon>
        <taxon>Actinomycetes</taxon>
        <taxon>Micromonosporales</taxon>
        <taxon>Micromonosporaceae</taxon>
        <taxon>Catellatospora</taxon>
    </lineage>
</organism>
<reference evidence="2" key="1">
    <citation type="submission" date="2021-01" db="EMBL/GenBank/DDBJ databases">
        <title>Whole genome shotgun sequence of Catellatospora methionotrophica NBRC 14553.</title>
        <authorList>
            <person name="Komaki H."/>
            <person name="Tamura T."/>
        </authorList>
    </citation>
    <scope>NUCLEOTIDE SEQUENCE</scope>
    <source>
        <strain evidence="2">NBRC 14553</strain>
    </source>
</reference>
<keyword evidence="3" id="KW-1185">Reference proteome</keyword>
<feature type="domain" description="VOC" evidence="1">
    <location>
        <begin position="28"/>
        <end position="146"/>
    </location>
</feature>
<evidence type="ECO:0000313" key="3">
    <source>
        <dbReference type="Proteomes" id="UP000660339"/>
    </source>
</evidence>
<protein>
    <submittedName>
        <fullName evidence="2">Glyoxalase</fullName>
    </submittedName>
</protein>
<dbReference type="Pfam" id="PF18029">
    <property type="entry name" value="Glyoxalase_6"/>
    <property type="match status" value="1"/>
</dbReference>
<dbReference type="Proteomes" id="UP000660339">
    <property type="component" value="Unassembled WGS sequence"/>
</dbReference>
<dbReference type="PROSITE" id="PS51819">
    <property type="entry name" value="VOC"/>
    <property type="match status" value="1"/>
</dbReference>